<sequence>MTQSQSNQLLSLQLTPMQIPEAVPQSVQSGSLAGMGTQVNSSGQHNLLVHPGEPSEMIVQLKNLGSRPVELSLQVKGDFPQTWCQIGMEGSEVLPRQQMEAVLYFQIPSSFFESNAALNSGSSFKLNYVVNLYVSWLETDTARQYREQATFNLYVRPRSLYLNFLPAIYRDIDFIGRFLKIFEQSFEPCVHTLDNLWAYLDPIQAPQAILPFLAHWVGWNQSPQIGVERQRKLIKNAMQIYRLRGTRGGLRFYLHLATGLPLDEHLPEETNKHIGIVEYFRRGFVFGEAKIGEDTIVGGGCPFHFAVYLRPLDANQIDELLVRNVIEQEKPAFSTYDLYIEPRSNEYVSTDVSITN</sequence>
<dbReference type="InterPro" id="IPR006521">
    <property type="entry name" value="Tail_protein_I"/>
</dbReference>
<dbReference type="OrthoDB" id="370073at2"/>
<keyword evidence="2" id="KW-1185">Reference proteome</keyword>
<dbReference type="AlphaFoldDB" id="A0A1Z4LK62"/>
<dbReference type="NCBIfam" id="TIGR02242">
    <property type="entry name" value="tail_TIGR02242"/>
    <property type="match status" value="1"/>
</dbReference>
<accession>A0A1Z4LK62</accession>
<dbReference type="EMBL" id="AP018227">
    <property type="protein sequence ID" value="BAY81559.1"/>
    <property type="molecule type" value="Genomic_DNA"/>
</dbReference>
<dbReference type="InterPro" id="IPR011748">
    <property type="entry name" value="Unchr_phage_tail-like"/>
</dbReference>
<reference evidence="1 2" key="1">
    <citation type="submission" date="2017-06" db="EMBL/GenBank/DDBJ databases">
        <title>Genome sequencing of cyanobaciteial culture collection at National Institute for Environmental Studies (NIES).</title>
        <authorList>
            <person name="Hirose Y."/>
            <person name="Shimura Y."/>
            <person name="Fujisawa T."/>
            <person name="Nakamura Y."/>
            <person name="Kawachi M."/>
        </authorList>
    </citation>
    <scope>NUCLEOTIDE SEQUENCE [LARGE SCALE GENOMIC DNA]</scope>
    <source>
        <strain evidence="1 2">NIES-267</strain>
    </source>
</reference>
<dbReference type="Pfam" id="PF09684">
    <property type="entry name" value="Tail_P2_I"/>
    <property type="match status" value="1"/>
</dbReference>
<evidence type="ECO:0000313" key="2">
    <source>
        <dbReference type="Proteomes" id="UP000218418"/>
    </source>
</evidence>
<proteinExistence type="predicted"/>
<name>A0A1Z4LK62_9CYAN</name>
<organism evidence="1 2">
    <name type="scientific">Calothrix parasitica NIES-267</name>
    <dbReference type="NCBI Taxonomy" id="1973488"/>
    <lineage>
        <taxon>Bacteria</taxon>
        <taxon>Bacillati</taxon>
        <taxon>Cyanobacteriota</taxon>
        <taxon>Cyanophyceae</taxon>
        <taxon>Nostocales</taxon>
        <taxon>Calotrichaceae</taxon>
        <taxon>Calothrix</taxon>
    </lineage>
</organism>
<protein>
    <recommendedName>
        <fullName evidence="3">Phage tail protein</fullName>
    </recommendedName>
</protein>
<gene>
    <name evidence="1" type="ORF">NIES267_10360</name>
</gene>
<evidence type="ECO:0008006" key="3">
    <source>
        <dbReference type="Google" id="ProtNLM"/>
    </source>
</evidence>
<evidence type="ECO:0000313" key="1">
    <source>
        <dbReference type="EMBL" id="BAY81559.1"/>
    </source>
</evidence>
<dbReference type="Proteomes" id="UP000218418">
    <property type="component" value="Chromosome"/>
</dbReference>